<keyword evidence="1" id="KW-0479">Metal-binding</keyword>
<evidence type="ECO:0000313" key="8">
    <source>
        <dbReference type="EnsemblMetazoa" id="CapteP179751"/>
    </source>
</evidence>
<dbReference type="Pfam" id="PF00481">
    <property type="entry name" value="PP2C"/>
    <property type="match status" value="1"/>
</dbReference>
<evidence type="ECO:0000256" key="5">
    <source>
        <dbReference type="SAM" id="MobiDB-lite"/>
    </source>
</evidence>
<dbReference type="HOGENOM" id="CLU_013173_1_3_1"/>
<dbReference type="PROSITE" id="PS01032">
    <property type="entry name" value="PPM_1"/>
    <property type="match status" value="1"/>
</dbReference>
<proteinExistence type="inferred from homology"/>
<dbReference type="InterPro" id="IPR001932">
    <property type="entry name" value="PPM-type_phosphatase-like_dom"/>
</dbReference>
<dbReference type="EMBL" id="AMQN01014285">
    <property type="status" value="NOT_ANNOTATED_CDS"/>
    <property type="molecule type" value="Genomic_DNA"/>
</dbReference>
<dbReference type="STRING" id="283909.R7THH9"/>
<evidence type="ECO:0000256" key="2">
    <source>
        <dbReference type="ARBA" id="ARBA00022801"/>
    </source>
</evidence>
<dbReference type="EnsemblMetazoa" id="CapteT179751">
    <property type="protein sequence ID" value="CapteP179751"/>
    <property type="gene ID" value="CapteG179751"/>
</dbReference>
<dbReference type="Gene3D" id="3.60.40.10">
    <property type="entry name" value="PPM-type phosphatase domain"/>
    <property type="match status" value="1"/>
</dbReference>
<evidence type="ECO:0000313" key="9">
    <source>
        <dbReference type="Proteomes" id="UP000014760"/>
    </source>
</evidence>
<feature type="region of interest" description="Disordered" evidence="5">
    <location>
        <begin position="26"/>
        <end position="58"/>
    </location>
</feature>
<dbReference type="EMBL" id="KB310854">
    <property type="protein sequence ID" value="ELT90570.1"/>
    <property type="molecule type" value="Genomic_DNA"/>
</dbReference>
<dbReference type="OrthoDB" id="416093at2759"/>
<evidence type="ECO:0000256" key="3">
    <source>
        <dbReference type="ARBA" id="ARBA00022912"/>
    </source>
</evidence>
<dbReference type="PANTHER" id="PTHR47992">
    <property type="entry name" value="PROTEIN PHOSPHATASE"/>
    <property type="match status" value="1"/>
</dbReference>
<dbReference type="InterPro" id="IPR015655">
    <property type="entry name" value="PP2C"/>
</dbReference>
<protein>
    <recommendedName>
        <fullName evidence="6">PPM-type phosphatase domain-containing protein</fullName>
    </recommendedName>
</protein>
<feature type="domain" description="PPM-type phosphatase" evidence="6">
    <location>
        <begin position="90"/>
        <end position="346"/>
    </location>
</feature>
<dbReference type="InterPro" id="IPR000222">
    <property type="entry name" value="PP2C_BS"/>
</dbReference>
<dbReference type="OMA" id="CHTHMKK"/>
<comment type="similarity">
    <text evidence="4">Belongs to the PP2C family.</text>
</comment>
<dbReference type="CDD" id="cd00143">
    <property type="entry name" value="PP2Cc"/>
    <property type="match status" value="1"/>
</dbReference>
<dbReference type="PROSITE" id="PS51746">
    <property type="entry name" value="PPM_2"/>
    <property type="match status" value="1"/>
</dbReference>
<evidence type="ECO:0000256" key="1">
    <source>
        <dbReference type="ARBA" id="ARBA00022723"/>
    </source>
</evidence>
<reference evidence="9" key="1">
    <citation type="submission" date="2012-12" db="EMBL/GenBank/DDBJ databases">
        <authorList>
            <person name="Hellsten U."/>
            <person name="Grimwood J."/>
            <person name="Chapman J.A."/>
            <person name="Shapiro H."/>
            <person name="Aerts A."/>
            <person name="Otillar R.P."/>
            <person name="Terry A.Y."/>
            <person name="Boore J.L."/>
            <person name="Simakov O."/>
            <person name="Marletaz F."/>
            <person name="Cho S.-J."/>
            <person name="Edsinger-Gonzales E."/>
            <person name="Havlak P."/>
            <person name="Kuo D.-H."/>
            <person name="Larsson T."/>
            <person name="Lv J."/>
            <person name="Arendt D."/>
            <person name="Savage R."/>
            <person name="Osoegawa K."/>
            <person name="de Jong P."/>
            <person name="Lindberg D.R."/>
            <person name="Seaver E.C."/>
            <person name="Weisblat D.A."/>
            <person name="Putnam N.H."/>
            <person name="Grigoriev I.V."/>
            <person name="Rokhsar D.S."/>
        </authorList>
    </citation>
    <scope>NUCLEOTIDE SEQUENCE</scope>
    <source>
        <strain evidence="9">I ESC-2004</strain>
    </source>
</reference>
<gene>
    <name evidence="7" type="ORF">CAPTEDRAFT_179751</name>
</gene>
<keyword evidence="9" id="KW-1185">Reference proteome</keyword>
<reference evidence="7 9" key="2">
    <citation type="journal article" date="2013" name="Nature">
        <title>Insights into bilaterian evolution from three spiralian genomes.</title>
        <authorList>
            <person name="Simakov O."/>
            <person name="Marletaz F."/>
            <person name="Cho S.J."/>
            <person name="Edsinger-Gonzales E."/>
            <person name="Havlak P."/>
            <person name="Hellsten U."/>
            <person name="Kuo D.H."/>
            <person name="Larsson T."/>
            <person name="Lv J."/>
            <person name="Arendt D."/>
            <person name="Savage R."/>
            <person name="Osoegawa K."/>
            <person name="de Jong P."/>
            <person name="Grimwood J."/>
            <person name="Chapman J.A."/>
            <person name="Shapiro H."/>
            <person name="Aerts A."/>
            <person name="Otillar R.P."/>
            <person name="Terry A.Y."/>
            <person name="Boore J.L."/>
            <person name="Grigoriev I.V."/>
            <person name="Lindberg D.R."/>
            <person name="Seaver E.C."/>
            <person name="Weisblat D.A."/>
            <person name="Putnam N.H."/>
            <person name="Rokhsar D.S."/>
        </authorList>
    </citation>
    <scope>NUCLEOTIDE SEQUENCE</scope>
    <source>
        <strain evidence="7 9">I ESC-2004</strain>
    </source>
</reference>
<dbReference type="Proteomes" id="UP000014760">
    <property type="component" value="Unassembled WGS sequence"/>
</dbReference>
<dbReference type="InterPro" id="IPR036457">
    <property type="entry name" value="PPM-type-like_dom_sf"/>
</dbReference>
<dbReference type="SMART" id="SM00332">
    <property type="entry name" value="PP2Cc"/>
    <property type="match status" value="1"/>
</dbReference>
<sequence length="374" mass="41297">MVIQRFILSGRSAVFRPPDFLLRRAFRSSPSSSSPPPPASYLSDPENRGKRQPGTNFDQLGSWQNRLELSVNIEESIKHGRLIPSIRLESIGQLSLQGRRPENEDRILVEPLSDQILLLAIFDGHGGSLAVDYCQAHFAEQLKGILEKQEDGGLQGALRQAFCDVNHNFTRFVKNNFHRDEAALMSGTTATVCLLRSGTELVIGHVGDSRATLCREGQSLRLTTDHEPDLPEERERIQESGGKVLMSSLGKPRVMGRLDMSRSIGDIDLKQYGVTAEPDIRSIQIKHGRDAFLVLTTDGIHRVLNSTEVVSLLSSCRDPPEACRMLLDQALMFGSEDNCTALVVPFGAWGKFAASGGNVVRFALSRSLSSRNYV</sequence>
<evidence type="ECO:0000259" key="6">
    <source>
        <dbReference type="PROSITE" id="PS51746"/>
    </source>
</evidence>
<evidence type="ECO:0000256" key="4">
    <source>
        <dbReference type="RuleBase" id="RU003465"/>
    </source>
</evidence>
<organism evidence="7">
    <name type="scientific">Capitella teleta</name>
    <name type="common">Polychaete worm</name>
    <dbReference type="NCBI Taxonomy" id="283909"/>
    <lineage>
        <taxon>Eukaryota</taxon>
        <taxon>Metazoa</taxon>
        <taxon>Spiralia</taxon>
        <taxon>Lophotrochozoa</taxon>
        <taxon>Annelida</taxon>
        <taxon>Polychaeta</taxon>
        <taxon>Sedentaria</taxon>
        <taxon>Scolecida</taxon>
        <taxon>Capitellidae</taxon>
        <taxon>Capitella</taxon>
    </lineage>
</organism>
<name>R7THH9_CAPTE</name>
<keyword evidence="2 4" id="KW-0378">Hydrolase</keyword>
<accession>R7THH9</accession>
<keyword evidence="3 4" id="KW-0904">Protein phosphatase</keyword>
<reference evidence="8" key="3">
    <citation type="submission" date="2015-06" db="UniProtKB">
        <authorList>
            <consortium name="EnsemblMetazoa"/>
        </authorList>
    </citation>
    <scope>IDENTIFICATION</scope>
</reference>
<dbReference type="GO" id="GO:0046872">
    <property type="term" value="F:metal ion binding"/>
    <property type="evidence" value="ECO:0007669"/>
    <property type="project" value="UniProtKB-KW"/>
</dbReference>
<dbReference type="AlphaFoldDB" id="R7THH9"/>
<dbReference type="SUPFAM" id="SSF81606">
    <property type="entry name" value="PP2C-like"/>
    <property type="match status" value="1"/>
</dbReference>
<dbReference type="GO" id="GO:0004722">
    <property type="term" value="F:protein serine/threonine phosphatase activity"/>
    <property type="evidence" value="ECO:0007669"/>
    <property type="project" value="InterPro"/>
</dbReference>
<evidence type="ECO:0000313" key="7">
    <source>
        <dbReference type="EMBL" id="ELT90570.1"/>
    </source>
</evidence>